<dbReference type="InterPro" id="IPR036116">
    <property type="entry name" value="FN3_sf"/>
</dbReference>
<comment type="caution">
    <text evidence="2">The sequence shown here is derived from an EMBL/GenBank/DDBJ whole genome shotgun (WGS) entry which is preliminary data.</text>
</comment>
<dbReference type="InterPro" id="IPR013783">
    <property type="entry name" value="Ig-like_fold"/>
</dbReference>
<dbReference type="InterPro" id="IPR008969">
    <property type="entry name" value="CarboxyPept-like_regulatory"/>
</dbReference>
<reference evidence="2 3" key="1">
    <citation type="submission" date="2017-07" db="EMBL/GenBank/DDBJ databases">
        <title>Mechanisms for carbon and nitrogen cycling indicate functional differentiation within the Candidate Phyla Radiation.</title>
        <authorList>
            <person name="Danczak R.E."/>
            <person name="Johnston M.D."/>
            <person name="Kenah C."/>
            <person name="Slattery M."/>
            <person name="Wrighton K.C."/>
            <person name="Wilkins M.J."/>
        </authorList>
    </citation>
    <scope>NUCLEOTIDE SEQUENCE [LARGE SCALE GENOMIC DNA]</scope>
    <source>
        <strain evidence="2">Licking1014_2</strain>
    </source>
</reference>
<dbReference type="Gene3D" id="2.60.40.10">
    <property type="entry name" value="Immunoglobulins"/>
    <property type="match status" value="1"/>
</dbReference>
<dbReference type="InterPro" id="IPR003961">
    <property type="entry name" value="FN3_dom"/>
</dbReference>
<name>A0A554LX27_9BACT</name>
<protein>
    <recommendedName>
        <fullName evidence="1">Fibronectin type-III domain-containing protein</fullName>
    </recommendedName>
</protein>
<evidence type="ECO:0000313" key="3">
    <source>
        <dbReference type="Proteomes" id="UP000318711"/>
    </source>
</evidence>
<gene>
    <name evidence="2" type="ORF">CEN88_50</name>
</gene>
<dbReference type="Proteomes" id="UP000318711">
    <property type="component" value="Unassembled WGS sequence"/>
</dbReference>
<dbReference type="PROSITE" id="PS50853">
    <property type="entry name" value="FN3"/>
    <property type="match status" value="1"/>
</dbReference>
<dbReference type="AlphaFoldDB" id="A0A554LX27"/>
<proteinExistence type="predicted"/>
<dbReference type="SUPFAM" id="SSF49265">
    <property type="entry name" value="Fibronectin type III"/>
    <property type="match status" value="1"/>
</dbReference>
<organism evidence="2 3">
    <name type="scientific">Candidatus Berkelbacteria bacterium Licking1014_2</name>
    <dbReference type="NCBI Taxonomy" id="2017146"/>
    <lineage>
        <taxon>Bacteria</taxon>
        <taxon>Candidatus Berkelbacteria</taxon>
    </lineage>
</organism>
<dbReference type="EMBL" id="VMGL01000004">
    <property type="protein sequence ID" value="TSC97402.1"/>
    <property type="molecule type" value="Genomic_DNA"/>
</dbReference>
<dbReference type="SMART" id="SM00060">
    <property type="entry name" value="FN3"/>
    <property type="match status" value="1"/>
</dbReference>
<feature type="domain" description="Fibronectin type-III" evidence="1">
    <location>
        <begin position="1133"/>
        <end position="1230"/>
    </location>
</feature>
<dbReference type="Pfam" id="PF00041">
    <property type="entry name" value="fn3"/>
    <property type="match status" value="1"/>
</dbReference>
<dbReference type="SUPFAM" id="SSF49464">
    <property type="entry name" value="Carboxypeptidase regulatory domain-like"/>
    <property type="match status" value="1"/>
</dbReference>
<evidence type="ECO:0000313" key="2">
    <source>
        <dbReference type="EMBL" id="TSC97402.1"/>
    </source>
</evidence>
<evidence type="ECO:0000259" key="1">
    <source>
        <dbReference type="PROSITE" id="PS50853"/>
    </source>
</evidence>
<sequence>MKLFSAIVFKRLTALLVVVLCLGLIAISFPKNQLKIDRVKAGSISSVTVTASSGSLSTSANYTITFTPATAATSFSFVSLNFSAPPEARFGVSSATLAAGSSAVFTEITERNSEYGSIGIQTSSLPAQELTLIINGIINPPKAGIYPLEIRTHEGWNELDNGLGSVTIGTIALQGKVYLANGVTAARGAWVEAEDTTDFSKRYGSQSDASGNYGIGGLESGKSYRINIFLGTGDPNANTKGYVAPSIDNITYSGTTIIKNITLEQSTKTVSGKLLRQSGAAVSNARVNAMRMDSPGFLNGQTNASGNYTLLMSGGRWEIRPDTYSGPGQEAVDYAFSGPGFQIKFAKDKTVETKTNVDFTVLTANSTITGKVNPKPSNQFSGIGLHNKSGFGTGTGLDNAGSFSFRVPAGSYELDMFSDPNQAGDRYAMPAMDPITVKDNETKNLGTINLVKMDKTINALVRENISKTGLPGFGVGCFQPRGGAFSHGQTGSDGKAAIAVTEGEWGCMAMSGFGGPKEGGPGGPGALWQKLLLLRAYAAENQRQETKYITMGGPQFVKVSGSTSPTVTFDAVEANRTITVTIQDSSGNSLQEYGFVEAELVGSDLGDDFGKGGLGQPIDPNVPGMASIQVPAGVYDLRLMTPPGSDYSSGDPTRVDVTNGNAAATIKLLTNDSTIAGTLKDEDGNTVTGVMAFVTATNPKGAFIPGDVDSSSGTFSMRVPSAGGTLNLGYFVNPDSGYFPQPFSDAAVTPVAGQTHSKDIVMKKASVTVNITVKDPNGNAVANAFVEADNRKAESKGKVGHFFNYGDQTDSNGQITLRLPADEFSFKAFLPPETLRANKWLPPKKTTQTLTKDSTVNITLTFQAADVEIKGQAKKSDGTTVDSAFITAYSDSGEAIETTTDSTGNYTIYVTSGDWHVVGKKDDTSANSTQPTPLSSGDVAFATGTNKNITKNLTVTAGDIMSSAVTSSFDSDNSKVVRLTDGSLADANVSIPQDALDSDGEGGNVSVTAQSTVEIPHQLLDKPLGAGLDISASSSSGQAISSLNSSVAITIPLERQDLTNSGLTTGDIGKTVVMSYYDETNGKWAPLEGSITYIEKDATGDGDTTDATDKILVTGQSSHFTVFALTAATDSIAPAAPTGISATAGAQKVTLSWTNPTDADFAGIKVYRSTTEGTVGDLVTTVSSATTTSYENTGLTNGTKYYYVVRSYDTSGNISTNTTQVNGTPGALPTTGQKNIFRIIIDWVKNLF</sequence>
<accession>A0A554LX27</accession>